<organism evidence="9 10">
    <name type="scientific">Benzoatithermus flavus</name>
    <dbReference type="NCBI Taxonomy" id="3108223"/>
    <lineage>
        <taxon>Bacteria</taxon>
        <taxon>Pseudomonadati</taxon>
        <taxon>Pseudomonadota</taxon>
        <taxon>Alphaproteobacteria</taxon>
        <taxon>Geminicoccales</taxon>
        <taxon>Geminicoccaceae</taxon>
        <taxon>Benzoatithermus</taxon>
    </lineage>
</organism>
<proteinExistence type="inferred from homology"/>
<evidence type="ECO:0000313" key="9">
    <source>
        <dbReference type="EMBL" id="MEK0084493.1"/>
    </source>
</evidence>
<evidence type="ECO:0000256" key="4">
    <source>
        <dbReference type="ARBA" id="ARBA00022723"/>
    </source>
</evidence>
<dbReference type="PIRSF" id="PIRSF005457">
    <property type="entry name" value="Glx"/>
    <property type="match status" value="1"/>
</dbReference>
<name>A0ABU8XTG6_9PROT</name>
<dbReference type="PANTHER" id="PTHR43705:SF1">
    <property type="entry name" value="HYDROXYACYLGLUTATHIONE HYDROLASE GLOB"/>
    <property type="match status" value="1"/>
</dbReference>
<dbReference type="InterPro" id="IPR050110">
    <property type="entry name" value="Glyoxalase_II_hydrolase"/>
</dbReference>
<keyword evidence="6 7" id="KW-0862">Zinc</keyword>
<feature type="domain" description="Metallo-beta-lactamase" evidence="8">
    <location>
        <begin position="14"/>
        <end position="172"/>
    </location>
</feature>
<dbReference type="GO" id="GO:0004416">
    <property type="term" value="F:hydroxyacylglutathione hydrolase activity"/>
    <property type="evidence" value="ECO:0007669"/>
    <property type="project" value="UniProtKB-EC"/>
</dbReference>
<feature type="binding site" evidence="7">
    <location>
        <position position="115"/>
    </location>
    <ligand>
        <name>Zn(2+)</name>
        <dbReference type="ChEBI" id="CHEBI:29105"/>
        <label>1</label>
    </ligand>
</feature>
<protein>
    <recommendedName>
        <fullName evidence="7">Hydroxyacylglutathione hydrolase</fullName>
        <ecNumber evidence="7">3.1.2.6</ecNumber>
    </recommendedName>
    <alternativeName>
        <fullName evidence="7">Glyoxalase II</fullName>
        <shortName evidence="7">Glx II</shortName>
    </alternativeName>
</protein>
<evidence type="ECO:0000259" key="8">
    <source>
        <dbReference type="SMART" id="SM00849"/>
    </source>
</evidence>
<feature type="binding site" evidence="7">
    <location>
        <position position="134"/>
    </location>
    <ligand>
        <name>Zn(2+)</name>
        <dbReference type="ChEBI" id="CHEBI:29105"/>
        <label>2</label>
    </ligand>
</feature>
<dbReference type="InterPro" id="IPR036866">
    <property type="entry name" value="RibonucZ/Hydroxyglut_hydro"/>
</dbReference>
<feature type="binding site" evidence="7">
    <location>
        <position position="134"/>
    </location>
    <ligand>
        <name>Zn(2+)</name>
        <dbReference type="ChEBI" id="CHEBI:29105"/>
        <label>1</label>
    </ligand>
</feature>
<dbReference type="Pfam" id="PF00753">
    <property type="entry name" value="Lactamase_B"/>
    <property type="match status" value="1"/>
</dbReference>
<comment type="similarity">
    <text evidence="3 7">Belongs to the metallo-beta-lactamase superfamily. Glyoxalase II family.</text>
</comment>
<dbReference type="Pfam" id="PF16123">
    <property type="entry name" value="HAGH_C"/>
    <property type="match status" value="1"/>
</dbReference>
<feature type="binding site" evidence="7">
    <location>
        <position position="172"/>
    </location>
    <ligand>
        <name>Zn(2+)</name>
        <dbReference type="ChEBI" id="CHEBI:29105"/>
        <label>2</label>
    </ligand>
</feature>
<accession>A0ABU8XTG6</accession>
<feature type="binding site" evidence="7">
    <location>
        <position position="57"/>
    </location>
    <ligand>
        <name>Zn(2+)</name>
        <dbReference type="ChEBI" id="CHEBI:29105"/>
        <label>1</label>
    </ligand>
</feature>
<comment type="catalytic activity">
    <reaction evidence="1 7">
        <text>an S-(2-hydroxyacyl)glutathione + H2O = a 2-hydroxy carboxylate + glutathione + H(+)</text>
        <dbReference type="Rhea" id="RHEA:21864"/>
        <dbReference type="ChEBI" id="CHEBI:15377"/>
        <dbReference type="ChEBI" id="CHEBI:15378"/>
        <dbReference type="ChEBI" id="CHEBI:57925"/>
        <dbReference type="ChEBI" id="CHEBI:58896"/>
        <dbReference type="ChEBI" id="CHEBI:71261"/>
        <dbReference type="EC" id="3.1.2.6"/>
    </reaction>
</comment>
<comment type="subunit">
    <text evidence="7">Monomer.</text>
</comment>
<dbReference type="NCBIfam" id="TIGR03413">
    <property type="entry name" value="GSH_gloB"/>
    <property type="match status" value="1"/>
</dbReference>
<dbReference type="HAMAP" id="MF_01374">
    <property type="entry name" value="Glyoxalase_2"/>
    <property type="match status" value="1"/>
</dbReference>
<comment type="pathway">
    <text evidence="2 7">Secondary metabolite metabolism; methylglyoxal degradation; (R)-lactate from methylglyoxal: step 2/2.</text>
</comment>
<dbReference type="PROSITE" id="PS00743">
    <property type="entry name" value="BETA_LACTAMASE_B_1"/>
    <property type="match status" value="1"/>
</dbReference>
<dbReference type="EMBL" id="JBBLZC010000015">
    <property type="protein sequence ID" value="MEK0084493.1"/>
    <property type="molecule type" value="Genomic_DNA"/>
</dbReference>
<dbReference type="SUPFAM" id="SSF56281">
    <property type="entry name" value="Metallo-hydrolase/oxidoreductase"/>
    <property type="match status" value="1"/>
</dbReference>
<feature type="binding site" evidence="7">
    <location>
        <position position="61"/>
    </location>
    <ligand>
        <name>Zn(2+)</name>
        <dbReference type="ChEBI" id="CHEBI:29105"/>
        <label>2</label>
    </ligand>
</feature>
<dbReference type="Proteomes" id="UP001375743">
    <property type="component" value="Unassembled WGS sequence"/>
</dbReference>
<dbReference type="PANTHER" id="PTHR43705">
    <property type="entry name" value="HYDROXYACYLGLUTATHIONE HYDROLASE"/>
    <property type="match status" value="1"/>
</dbReference>
<dbReference type="Gene3D" id="3.60.15.10">
    <property type="entry name" value="Ribonuclease Z/Hydroxyacylglutathione hydrolase-like"/>
    <property type="match status" value="1"/>
</dbReference>
<keyword evidence="5 7" id="KW-0378">Hydrolase</keyword>
<feature type="binding site" evidence="7">
    <location>
        <position position="59"/>
    </location>
    <ligand>
        <name>Zn(2+)</name>
        <dbReference type="ChEBI" id="CHEBI:29105"/>
        <label>1</label>
    </ligand>
</feature>
<dbReference type="CDD" id="cd07723">
    <property type="entry name" value="hydroxyacylglutathione_hydrolase_MBL-fold"/>
    <property type="match status" value="1"/>
</dbReference>
<gene>
    <name evidence="7 9" type="primary">gloB</name>
    <name evidence="9" type="ORF">U1T56_15155</name>
</gene>
<dbReference type="InterPro" id="IPR001279">
    <property type="entry name" value="Metallo-B-lactamas"/>
</dbReference>
<evidence type="ECO:0000256" key="3">
    <source>
        <dbReference type="ARBA" id="ARBA00006759"/>
    </source>
</evidence>
<evidence type="ECO:0000256" key="1">
    <source>
        <dbReference type="ARBA" id="ARBA00001623"/>
    </source>
</evidence>
<dbReference type="InterPro" id="IPR017782">
    <property type="entry name" value="Hydroxyacylglutathione_Hdrlase"/>
</dbReference>
<keyword evidence="10" id="KW-1185">Reference proteome</keyword>
<dbReference type="EC" id="3.1.2.6" evidence="7"/>
<feature type="binding site" evidence="7">
    <location>
        <position position="62"/>
    </location>
    <ligand>
        <name>Zn(2+)</name>
        <dbReference type="ChEBI" id="CHEBI:29105"/>
        <label>2</label>
    </ligand>
</feature>
<dbReference type="InterPro" id="IPR001018">
    <property type="entry name" value="Beta-lactamase_class-B_CS"/>
</dbReference>
<dbReference type="RefSeq" id="WP_418160345.1">
    <property type="nucleotide sequence ID" value="NZ_JBBLZC010000015.1"/>
</dbReference>
<comment type="caution">
    <text evidence="9">The sequence shown here is derived from an EMBL/GenBank/DDBJ whole genome shotgun (WGS) entry which is preliminary data.</text>
</comment>
<dbReference type="InterPro" id="IPR035680">
    <property type="entry name" value="Clx_II_MBL"/>
</dbReference>
<evidence type="ECO:0000256" key="6">
    <source>
        <dbReference type="ARBA" id="ARBA00022833"/>
    </source>
</evidence>
<evidence type="ECO:0000256" key="5">
    <source>
        <dbReference type="ARBA" id="ARBA00022801"/>
    </source>
</evidence>
<evidence type="ECO:0000256" key="7">
    <source>
        <dbReference type="HAMAP-Rule" id="MF_01374"/>
    </source>
</evidence>
<dbReference type="SMART" id="SM00849">
    <property type="entry name" value="Lactamase_B"/>
    <property type="match status" value="1"/>
</dbReference>
<sequence length="256" mass="28090">MARLEIELIPALSDNYIYLLHEPQQGMTAVVDPAEAGPVLEALRRRGSRLDLALITHHHADHIGGLLELKARTGCRAVGPRADAHRIPGLDQLVDEGDRVVLGALTAAVIATPGHTSGHISYWFPEAEALFCADTLFALGCGRLFEGDAPTMWRSLQKLAALPDATRVYCGHEYTLSNARFALTIDPDNPRLRERAAEVEAVRARGEPTIPSTIGLEKATNPFLRAADPAIRRRLGLEQAPDFEVFGEIRRRKDRA</sequence>
<evidence type="ECO:0000313" key="10">
    <source>
        <dbReference type="Proteomes" id="UP001375743"/>
    </source>
</evidence>
<comment type="function">
    <text evidence="7">Thiolesterase that catalyzes the hydrolysis of S-D-lactoyl-glutathione to form glutathione and D-lactic acid.</text>
</comment>
<reference evidence="9 10" key="1">
    <citation type="submission" date="2024-01" db="EMBL/GenBank/DDBJ databases">
        <title>Multi-omics insights into the function and evolution of sodium benzoate biodegradation pathways in Benzoatithermus flavus gen. nov., sp. nov. from hot spring.</title>
        <authorList>
            <person name="Hu C.-J."/>
            <person name="Li W.-J."/>
        </authorList>
    </citation>
    <scope>NUCLEOTIDE SEQUENCE [LARGE SCALE GENOMIC DNA]</scope>
    <source>
        <strain evidence="9 10">SYSU G07066</strain>
    </source>
</reference>
<evidence type="ECO:0000256" key="2">
    <source>
        <dbReference type="ARBA" id="ARBA00004963"/>
    </source>
</evidence>
<comment type="cofactor">
    <cofactor evidence="7">
        <name>Zn(2+)</name>
        <dbReference type="ChEBI" id="CHEBI:29105"/>
    </cofactor>
    <text evidence="7">Binds 2 Zn(2+) ions per subunit.</text>
</comment>
<keyword evidence="4 7" id="KW-0479">Metal-binding</keyword>
<dbReference type="InterPro" id="IPR032282">
    <property type="entry name" value="HAGH_C"/>
</dbReference>